<organism evidence="7 8">
    <name type="scientific">Solirubrum puertoriconensis</name>
    <dbReference type="NCBI Taxonomy" id="1751427"/>
    <lineage>
        <taxon>Bacteria</taxon>
        <taxon>Pseudomonadati</taxon>
        <taxon>Bacteroidota</taxon>
        <taxon>Cytophagia</taxon>
        <taxon>Cytophagales</taxon>
    </lineage>
</organism>
<evidence type="ECO:0000256" key="1">
    <source>
        <dbReference type="ARBA" id="ARBA00022491"/>
    </source>
</evidence>
<dbReference type="GO" id="GO:0000976">
    <property type="term" value="F:transcription cis-regulatory region binding"/>
    <property type="evidence" value="ECO:0007669"/>
    <property type="project" value="TreeGrafter"/>
</dbReference>
<evidence type="ECO:0000256" key="3">
    <source>
        <dbReference type="ARBA" id="ARBA00023125"/>
    </source>
</evidence>
<dbReference type="Proteomes" id="UP000054223">
    <property type="component" value="Unassembled WGS sequence"/>
</dbReference>
<protein>
    <submittedName>
        <fullName evidence="7">TetR family transcriptional regulator</fullName>
    </submittedName>
</protein>
<dbReference type="InterPro" id="IPR050109">
    <property type="entry name" value="HTH-type_TetR-like_transc_reg"/>
</dbReference>
<dbReference type="InterPro" id="IPR036271">
    <property type="entry name" value="Tet_transcr_reg_TetR-rel_C_sf"/>
</dbReference>
<dbReference type="GO" id="GO:0003700">
    <property type="term" value="F:DNA-binding transcription factor activity"/>
    <property type="evidence" value="ECO:0007669"/>
    <property type="project" value="TreeGrafter"/>
</dbReference>
<feature type="DNA-binding region" description="H-T-H motif" evidence="5">
    <location>
        <begin position="31"/>
        <end position="50"/>
    </location>
</feature>
<keyword evidence="1" id="KW-0678">Repressor</keyword>
<dbReference type="Gene3D" id="1.10.357.10">
    <property type="entry name" value="Tetracycline Repressor, domain 2"/>
    <property type="match status" value="1"/>
</dbReference>
<keyword evidence="8" id="KW-1185">Reference proteome</keyword>
<keyword evidence="4" id="KW-0804">Transcription</keyword>
<sequence length="216" mass="25439">MYLCAVSTEIKDRILQVAVELFMRNGIRSVSMDDIAAQLGMSKKTLYKWFDNKDQIVLATMQQHLVREESDCELVFATGSNALEEMFNLMQWHKQMLSTVHPSIFHELQKYYPEAWALFEQHKNTFILTKIADNLRRGIEEGLFRADLDVEIIARLRLAEIELMFDGRVFPPRQFELQRLHLATVEHYLYGICTVKGHRLINQYRQVTEEVEEEIK</sequence>
<comment type="caution">
    <text evidence="7">The sequence shown here is derived from an EMBL/GenBank/DDBJ whole genome shotgun (WGS) entry which is preliminary data.</text>
</comment>
<evidence type="ECO:0000256" key="4">
    <source>
        <dbReference type="ARBA" id="ARBA00023163"/>
    </source>
</evidence>
<feature type="domain" description="HTH tetR-type" evidence="6">
    <location>
        <begin position="8"/>
        <end position="68"/>
    </location>
</feature>
<accession>A0A9X0HI03</accession>
<dbReference type="AlphaFoldDB" id="A0A9X0HI03"/>
<dbReference type="InterPro" id="IPR009057">
    <property type="entry name" value="Homeodomain-like_sf"/>
</dbReference>
<dbReference type="Gene3D" id="1.10.10.60">
    <property type="entry name" value="Homeodomain-like"/>
    <property type="match status" value="1"/>
</dbReference>
<dbReference type="SUPFAM" id="SSF48498">
    <property type="entry name" value="Tetracyclin repressor-like, C-terminal domain"/>
    <property type="match status" value="1"/>
</dbReference>
<dbReference type="PANTHER" id="PTHR30055:SF175">
    <property type="entry name" value="HTH-TYPE TRANSCRIPTIONAL REPRESSOR KSTR2"/>
    <property type="match status" value="1"/>
</dbReference>
<dbReference type="PROSITE" id="PS50977">
    <property type="entry name" value="HTH_TETR_2"/>
    <property type="match status" value="1"/>
</dbReference>
<dbReference type="SUPFAM" id="SSF46689">
    <property type="entry name" value="Homeodomain-like"/>
    <property type="match status" value="1"/>
</dbReference>
<gene>
    <name evidence="7" type="ORF">ASU33_02390</name>
</gene>
<dbReference type="PRINTS" id="PR00455">
    <property type="entry name" value="HTHTETR"/>
</dbReference>
<evidence type="ECO:0000256" key="5">
    <source>
        <dbReference type="PROSITE-ProRule" id="PRU00335"/>
    </source>
</evidence>
<keyword evidence="3 5" id="KW-0238">DNA-binding</keyword>
<proteinExistence type="predicted"/>
<dbReference type="PANTHER" id="PTHR30055">
    <property type="entry name" value="HTH-TYPE TRANSCRIPTIONAL REGULATOR RUTR"/>
    <property type="match status" value="1"/>
</dbReference>
<keyword evidence="2" id="KW-0805">Transcription regulation</keyword>
<reference evidence="7 8" key="1">
    <citation type="submission" date="2015-11" db="EMBL/GenBank/DDBJ databases">
        <title>Solirubrum puertoriconensis gen. nov. an environmental bacteria isolated in Puerto Rico.</title>
        <authorList>
            <person name="Cuebas-Irizarry M.F."/>
            <person name="Montalvo-Rodriguez R."/>
        </authorList>
    </citation>
    <scope>NUCLEOTIDE SEQUENCE [LARGE SCALE GENOMIC DNA]</scope>
    <source>
        <strain evidence="7 8">MC1A</strain>
    </source>
</reference>
<evidence type="ECO:0000256" key="2">
    <source>
        <dbReference type="ARBA" id="ARBA00023015"/>
    </source>
</evidence>
<name>A0A9X0HI03_SOLP1</name>
<dbReference type="Pfam" id="PF00440">
    <property type="entry name" value="TetR_N"/>
    <property type="match status" value="1"/>
</dbReference>
<dbReference type="InterPro" id="IPR001647">
    <property type="entry name" value="HTH_TetR"/>
</dbReference>
<dbReference type="EMBL" id="LNAL01000008">
    <property type="protein sequence ID" value="KUG06234.1"/>
    <property type="molecule type" value="Genomic_DNA"/>
</dbReference>
<evidence type="ECO:0000259" key="6">
    <source>
        <dbReference type="PROSITE" id="PS50977"/>
    </source>
</evidence>
<evidence type="ECO:0000313" key="7">
    <source>
        <dbReference type="EMBL" id="KUG06234.1"/>
    </source>
</evidence>
<evidence type="ECO:0000313" key="8">
    <source>
        <dbReference type="Proteomes" id="UP000054223"/>
    </source>
</evidence>